<evidence type="ECO:0000256" key="1">
    <source>
        <dbReference type="ARBA" id="ARBA00004141"/>
    </source>
</evidence>
<dbReference type="PANTHER" id="PTHR38894">
    <property type="entry name" value="TRANSMEMBRANE PROTEIN"/>
    <property type="match status" value="1"/>
</dbReference>
<evidence type="ECO:0000313" key="6">
    <source>
        <dbReference type="EMBL" id="GMI23912.1"/>
    </source>
</evidence>
<sequence length="146" mass="16206">MRVANMGSMAVLTTASIFSMLGLPSIPNIILGVYGIMFSTLVFITETQIYLFRTIIAVNFGFLFHPILRLLFYGVLTSVALSYESLLGYVSAGMVGGCAGYNTYVLWKYPEYKEERDRLAIEEDAVVQARLREEGLKQAAVLTSNI</sequence>
<reference evidence="7" key="1">
    <citation type="journal article" date="2023" name="Commun. Biol.">
        <title>Genome analysis of Parmales, the sister group of diatoms, reveals the evolutionary specialization of diatoms from phago-mixotrophs to photoautotrophs.</title>
        <authorList>
            <person name="Ban H."/>
            <person name="Sato S."/>
            <person name="Yoshikawa S."/>
            <person name="Yamada K."/>
            <person name="Nakamura Y."/>
            <person name="Ichinomiya M."/>
            <person name="Sato N."/>
            <person name="Blanc-Mathieu R."/>
            <person name="Endo H."/>
            <person name="Kuwata A."/>
            <person name="Ogata H."/>
        </authorList>
    </citation>
    <scope>NUCLEOTIDE SEQUENCE [LARGE SCALE GENOMIC DNA]</scope>
</reference>
<dbReference type="Proteomes" id="UP001165065">
    <property type="component" value="Unassembled WGS sequence"/>
</dbReference>
<gene>
    <name evidence="6" type="ORF">TrCOL_g7307</name>
</gene>
<dbReference type="PANTHER" id="PTHR38894:SF1">
    <property type="entry name" value="TRANSMEMBRANE PROTEIN"/>
    <property type="match status" value="1"/>
</dbReference>
<dbReference type="EMBL" id="BRYA01000577">
    <property type="protein sequence ID" value="GMI23912.1"/>
    <property type="molecule type" value="Genomic_DNA"/>
</dbReference>
<feature type="transmembrane region" description="Helical" evidence="5">
    <location>
        <begin position="56"/>
        <end position="80"/>
    </location>
</feature>
<comment type="caution">
    <text evidence="6">The sequence shown here is derived from an EMBL/GenBank/DDBJ whole genome shotgun (WGS) entry which is preliminary data.</text>
</comment>
<dbReference type="InterPro" id="IPR013714">
    <property type="entry name" value="Golgi_TVP15"/>
</dbReference>
<keyword evidence="4 5" id="KW-0472">Membrane</keyword>
<evidence type="ECO:0000256" key="4">
    <source>
        <dbReference type="ARBA" id="ARBA00023136"/>
    </source>
</evidence>
<name>A0A9W7FZ11_9STRA</name>
<keyword evidence="2 5" id="KW-0812">Transmembrane</keyword>
<evidence type="ECO:0000256" key="5">
    <source>
        <dbReference type="SAM" id="Phobius"/>
    </source>
</evidence>
<comment type="subcellular location">
    <subcellularLocation>
        <location evidence="1">Membrane</location>
        <topology evidence="1">Multi-pass membrane protein</topology>
    </subcellularLocation>
</comment>
<accession>A0A9W7FZ11</accession>
<feature type="transmembrane region" description="Helical" evidence="5">
    <location>
        <begin position="20"/>
        <end position="44"/>
    </location>
</feature>
<evidence type="ECO:0000256" key="2">
    <source>
        <dbReference type="ARBA" id="ARBA00022692"/>
    </source>
</evidence>
<protein>
    <submittedName>
        <fullName evidence="6">Uncharacterized protein</fullName>
    </submittedName>
</protein>
<dbReference type="Pfam" id="PF08507">
    <property type="entry name" value="COPI_assoc"/>
    <property type="match status" value="1"/>
</dbReference>
<evidence type="ECO:0000313" key="7">
    <source>
        <dbReference type="Proteomes" id="UP001165065"/>
    </source>
</evidence>
<feature type="transmembrane region" description="Helical" evidence="5">
    <location>
        <begin position="86"/>
        <end position="107"/>
    </location>
</feature>
<proteinExistence type="predicted"/>
<dbReference type="GO" id="GO:0016020">
    <property type="term" value="C:membrane"/>
    <property type="evidence" value="ECO:0007669"/>
    <property type="project" value="UniProtKB-SubCell"/>
</dbReference>
<dbReference type="AlphaFoldDB" id="A0A9W7FZ11"/>
<evidence type="ECO:0000256" key="3">
    <source>
        <dbReference type="ARBA" id="ARBA00022989"/>
    </source>
</evidence>
<keyword evidence="3 5" id="KW-1133">Transmembrane helix</keyword>
<keyword evidence="7" id="KW-1185">Reference proteome</keyword>
<organism evidence="6 7">
    <name type="scientific">Triparma columacea</name>
    <dbReference type="NCBI Taxonomy" id="722753"/>
    <lineage>
        <taxon>Eukaryota</taxon>
        <taxon>Sar</taxon>
        <taxon>Stramenopiles</taxon>
        <taxon>Ochrophyta</taxon>
        <taxon>Bolidophyceae</taxon>
        <taxon>Parmales</taxon>
        <taxon>Triparmaceae</taxon>
        <taxon>Triparma</taxon>
    </lineage>
</organism>
<dbReference type="OrthoDB" id="203284at2759"/>